<accession>A0A4U0SEX1</accession>
<evidence type="ECO:0000313" key="2">
    <source>
        <dbReference type="EMBL" id="TKA08090.1"/>
    </source>
</evidence>
<dbReference type="AlphaFoldDB" id="A0A4U0SEX1"/>
<dbReference type="CDD" id="cd07822">
    <property type="entry name" value="SRPBCC_4"/>
    <property type="match status" value="1"/>
</dbReference>
<feature type="region of interest" description="Disordered" evidence="1">
    <location>
        <begin position="1"/>
        <end position="21"/>
    </location>
</feature>
<evidence type="ECO:0000313" key="3">
    <source>
        <dbReference type="Proteomes" id="UP000305778"/>
    </source>
</evidence>
<reference evidence="2 3" key="1">
    <citation type="submission" date="2019-04" db="EMBL/GenBank/DDBJ databases">
        <title>Streptomyces oryziradicis sp. nov., a novel actinomycete isolated from rhizosphere soil of rice (Oryza sativa L.).</title>
        <authorList>
            <person name="Li C."/>
        </authorList>
    </citation>
    <scope>NUCLEOTIDE SEQUENCE [LARGE SCALE GENOMIC DNA]</scope>
    <source>
        <strain evidence="2 3">NEAU-C40</strain>
    </source>
</reference>
<organism evidence="2 3">
    <name type="scientific">Actinacidiphila oryziradicis</name>
    <dbReference type="NCBI Taxonomy" id="2571141"/>
    <lineage>
        <taxon>Bacteria</taxon>
        <taxon>Bacillati</taxon>
        <taxon>Actinomycetota</taxon>
        <taxon>Actinomycetes</taxon>
        <taxon>Kitasatosporales</taxon>
        <taxon>Streptomycetaceae</taxon>
        <taxon>Actinacidiphila</taxon>
    </lineage>
</organism>
<keyword evidence="3" id="KW-1185">Reference proteome</keyword>
<dbReference type="InterPro" id="IPR019587">
    <property type="entry name" value="Polyketide_cyclase/dehydratase"/>
</dbReference>
<comment type="caution">
    <text evidence="2">The sequence shown here is derived from an EMBL/GenBank/DDBJ whole genome shotgun (WGS) entry which is preliminary data.</text>
</comment>
<dbReference type="SUPFAM" id="SSF55961">
    <property type="entry name" value="Bet v1-like"/>
    <property type="match status" value="1"/>
</dbReference>
<evidence type="ECO:0000256" key="1">
    <source>
        <dbReference type="SAM" id="MobiDB-lite"/>
    </source>
</evidence>
<dbReference type="Gene3D" id="3.30.530.20">
    <property type="match status" value="1"/>
</dbReference>
<dbReference type="InterPro" id="IPR023393">
    <property type="entry name" value="START-like_dom_sf"/>
</dbReference>
<dbReference type="EMBL" id="SUMC01000034">
    <property type="protein sequence ID" value="TKA08090.1"/>
    <property type="molecule type" value="Genomic_DNA"/>
</dbReference>
<dbReference type="Proteomes" id="UP000305778">
    <property type="component" value="Unassembled WGS sequence"/>
</dbReference>
<dbReference type="PANTHER" id="PTHR36166:SF1">
    <property type="entry name" value="SRPBCC DOMAIN-CONTAINING PROTEIN"/>
    <property type="match status" value="1"/>
</dbReference>
<sequence>MASPQRNTSSEGRSRTTMTSRQQLTVRTAIYIAAAPEQVWKVLIDLAGYRQWHPSMELLGRSDGDDQPLREGSVLRLRTNRGTALELDFEVTVTEVLEGSTLAWQGGDPEVFFGRHTWTLTSEGEGTRVVNEETFTGAMAEAVFAEHRHTLETQYAAGDAALKSAAENPGT</sequence>
<protein>
    <submittedName>
        <fullName evidence="2">SRPBCC domain-containing protein</fullName>
    </submittedName>
</protein>
<proteinExistence type="predicted"/>
<name>A0A4U0SEX1_9ACTN</name>
<dbReference type="PANTHER" id="PTHR36166">
    <property type="entry name" value="CHROMOSOME 9, WHOLE GENOME SHOTGUN SEQUENCE"/>
    <property type="match status" value="1"/>
</dbReference>
<dbReference type="Pfam" id="PF10604">
    <property type="entry name" value="Polyketide_cyc2"/>
    <property type="match status" value="1"/>
</dbReference>
<dbReference type="OrthoDB" id="9810827at2"/>
<gene>
    <name evidence="2" type="ORF">FCI23_29805</name>
</gene>